<protein>
    <recommendedName>
        <fullName evidence="4">ABC transporter permease</fullName>
    </recommendedName>
</protein>
<dbReference type="RefSeq" id="WP_346759371.1">
    <property type="nucleotide sequence ID" value="NZ_JAUJEB010000004.1"/>
</dbReference>
<name>A0ABT8L8E6_9BACT</name>
<feature type="transmembrane region" description="Helical" evidence="1">
    <location>
        <begin position="91"/>
        <end position="114"/>
    </location>
</feature>
<evidence type="ECO:0000313" key="3">
    <source>
        <dbReference type="Proteomes" id="UP001172083"/>
    </source>
</evidence>
<evidence type="ECO:0000256" key="1">
    <source>
        <dbReference type="SAM" id="Phobius"/>
    </source>
</evidence>
<sequence>MKELIQQTKWQFILLQKNNIISISIAVTFFYALAFFITKDLGNADKVLTLLIFNDPAVIGLFFIGLSIIMEKDQQVLTALFVTPINHHIYLISRILSISIVGWVCALGMAFAAVGNSFHLVHFSAGVFGICILACLLGIYLVCYTQEFMRFTLKSIPILLLLFNLPLLNYFDVTNVGLFKFFPSQGGLDLIANSHEVSPDPSVIVYGYLSIIFWIPLLYWLVYRTFMSKIVNV</sequence>
<feature type="transmembrane region" description="Helical" evidence="1">
    <location>
        <begin position="20"/>
        <end position="38"/>
    </location>
</feature>
<feature type="transmembrane region" description="Helical" evidence="1">
    <location>
        <begin position="120"/>
        <end position="144"/>
    </location>
</feature>
<reference evidence="2" key="1">
    <citation type="submission" date="2023-06" db="EMBL/GenBank/DDBJ databases">
        <title>Genomic of Agaribacillus aureum.</title>
        <authorList>
            <person name="Wang G."/>
        </authorList>
    </citation>
    <scope>NUCLEOTIDE SEQUENCE</scope>
    <source>
        <strain evidence="2">BMA12</strain>
    </source>
</reference>
<proteinExistence type="predicted"/>
<keyword evidence="3" id="KW-1185">Reference proteome</keyword>
<evidence type="ECO:0000313" key="2">
    <source>
        <dbReference type="EMBL" id="MDN5214034.1"/>
    </source>
</evidence>
<feature type="transmembrane region" description="Helical" evidence="1">
    <location>
        <begin position="151"/>
        <end position="171"/>
    </location>
</feature>
<feature type="transmembrane region" description="Helical" evidence="1">
    <location>
        <begin position="50"/>
        <end position="70"/>
    </location>
</feature>
<dbReference type="EMBL" id="JAUJEB010000004">
    <property type="protein sequence ID" value="MDN5214034.1"/>
    <property type="molecule type" value="Genomic_DNA"/>
</dbReference>
<dbReference type="Pfam" id="PF24686">
    <property type="entry name" value="FLQE3_permease"/>
    <property type="match status" value="1"/>
</dbReference>
<evidence type="ECO:0008006" key="4">
    <source>
        <dbReference type="Google" id="ProtNLM"/>
    </source>
</evidence>
<dbReference type="InterPro" id="IPR056926">
    <property type="entry name" value="FLQE3_permease"/>
</dbReference>
<comment type="caution">
    <text evidence="2">The sequence shown here is derived from an EMBL/GenBank/DDBJ whole genome shotgun (WGS) entry which is preliminary data.</text>
</comment>
<accession>A0ABT8L8E6</accession>
<feature type="transmembrane region" description="Helical" evidence="1">
    <location>
        <begin position="203"/>
        <end position="222"/>
    </location>
</feature>
<gene>
    <name evidence="2" type="ORF">QQ020_18300</name>
</gene>
<dbReference type="Proteomes" id="UP001172083">
    <property type="component" value="Unassembled WGS sequence"/>
</dbReference>
<keyword evidence="1" id="KW-0812">Transmembrane</keyword>
<keyword evidence="1" id="KW-0472">Membrane</keyword>
<organism evidence="2 3">
    <name type="scientific">Agaribacillus aureus</name>
    <dbReference type="NCBI Taxonomy" id="3051825"/>
    <lineage>
        <taxon>Bacteria</taxon>
        <taxon>Pseudomonadati</taxon>
        <taxon>Bacteroidota</taxon>
        <taxon>Cytophagia</taxon>
        <taxon>Cytophagales</taxon>
        <taxon>Splendidivirgaceae</taxon>
        <taxon>Agaribacillus</taxon>
    </lineage>
</organism>
<keyword evidence="1" id="KW-1133">Transmembrane helix</keyword>